<dbReference type="SUPFAM" id="SSF56672">
    <property type="entry name" value="DNA/RNA polymerases"/>
    <property type="match status" value="1"/>
</dbReference>
<gene>
    <name evidence="2" type="ORF">g.18121</name>
</gene>
<dbReference type="PROSITE" id="PS50878">
    <property type="entry name" value="RT_POL"/>
    <property type="match status" value="1"/>
</dbReference>
<dbReference type="EMBL" id="GECU01021424">
    <property type="protein sequence ID" value="JAS86282.1"/>
    <property type="molecule type" value="Transcribed_RNA"/>
</dbReference>
<dbReference type="PANTHER" id="PTHR33332">
    <property type="entry name" value="REVERSE TRANSCRIPTASE DOMAIN-CONTAINING PROTEIN"/>
    <property type="match status" value="1"/>
</dbReference>
<dbReference type="AlphaFoldDB" id="A0A1B6IH82"/>
<protein>
    <recommendedName>
        <fullName evidence="1">Reverse transcriptase domain-containing protein</fullName>
    </recommendedName>
</protein>
<dbReference type="Pfam" id="PF00078">
    <property type="entry name" value="RVT_1"/>
    <property type="match status" value="1"/>
</dbReference>
<proteinExistence type="predicted"/>
<dbReference type="InterPro" id="IPR043502">
    <property type="entry name" value="DNA/RNA_pol_sf"/>
</dbReference>
<dbReference type="GO" id="GO:0071897">
    <property type="term" value="P:DNA biosynthetic process"/>
    <property type="evidence" value="ECO:0007669"/>
    <property type="project" value="UniProtKB-ARBA"/>
</dbReference>
<dbReference type="InterPro" id="IPR000477">
    <property type="entry name" value="RT_dom"/>
</dbReference>
<name>A0A1B6IH82_9HEMI</name>
<evidence type="ECO:0000313" key="2">
    <source>
        <dbReference type="EMBL" id="JAS86282.1"/>
    </source>
</evidence>
<sequence>STIYDSRGVRVSDHKMTYVDIKTKKSRRPPRFVAYRDFSRFDIDKMIHCTSSIRWEVAMSMNNVDDILDFINSAIIQVFNENAPLVHKRVTRKKSPWRNKQIIQLTIEKDYYKKKMLSTGNETCKKTYCKVRNMLNNEIRRSKQHYFRTEMEKCKSSRDFWTKIRTSGVTDPFDPAIPNFVKDLEEINKYFVSMGLGIMANDDCVHFYERNKSDSVTCDFYFRSVTRREVQEALNSITSEAVGADGISIKMIKMISPYCIDAITHLANQSLATSTFPDAWKEAIVLPLPKVKAPSSVSELRPISVLPALSKIMEKLVVSQMVQFLESENIIPALQSGFRKDHSTATALLLVCDELLHARADKKASLLAMLDFSHAFDSIDHRMLLAVMHFYGFRPEVVSWFDSYLVNRRQKVKIGMDFSSSLSRVAGVPQGSCLGPILFTLFSATMGSDLQHSRLYSYADDAQLCVSYEAGRADSAVSILNADLSIVHDWSERHGIKLNKEKCSVLSIPSNVGSETVGEVLLGSVRLKECESSRLLGLMLDSGLTLSGHVSAVCRRTLGRLRMLYKHRHMFPRETRLRLVQALVLSVIDYCLPVYGNIVSKGDLEKLQRVQNMCVRYVCGLRRFDHVSEARRSLGLLTVADTCTLRSSCLVYRILITGRPGYLREKLKSRSQVRSRSTRQDQVLEMPRVRREFERKRFAYFAPKLYNELSSSVTGQGVSETTYKENIYKYLMYNTR</sequence>
<dbReference type="CDD" id="cd01650">
    <property type="entry name" value="RT_nLTR_like"/>
    <property type="match status" value="1"/>
</dbReference>
<feature type="domain" description="Reverse transcriptase" evidence="1">
    <location>
        <begin position="269"/>
        <end position="540"/>
    </location>
</feature>
<reference evidence="2" key="1">
    <citation type="submission" date="2015-11" db="EMBL/GenBank/DDBJ databases">
        <title>De novo transcriptome assembly of four potential Pierce s Disease insect vectors from Arizona vineyards.</title>
        <authorList>
            <person name="Tassone E.E."/>
        </authorList>
    </citation>
    <scope>NUCLEOTIDE SEQUENCE</scope>
</reference>
<organism evidence="2">
    <name type="scientific">Homalodisca liturata</name>
    <dbReference type="NCBI Taxonomy" id="320908"/>
    <lineage>
        <taxon>Eukaryota</taxon>
        <taxon>Metazoa</taxon>
        <taxon>Ecdysozoa</taxon>
        <taxon>Arthropoda</taxon>
        <taxon>Hexapoda</taxon>
        <taxon>Insecta</taxon>
        <taxon>Pterygota</taxon>
        <taxon>Neoptera</taxon>
        <taxon>Paraneoptera</taxon>
        <taxon>Hemiptera</taxon>
        <taxon>Auchenorrhyncha</taxon>
        <taxon>Membracoidea</taxon>
        <taxon>Cicadellidae</taxon>
        <taxon>Cicadellinae</taxon>
        <taxon>Proconiini</taxon>
        <taxon>Homalodisca</taxon>
    </lineage>
</organism>
<evidence type="ECO:0000259" key="1">
    <source>
        <dbReference type="PROSITE" id="PS50878"/>
    </source>
</evidence>
<feature type="non-terminal residue" evidence="2">
    <location>
        <position position="1"/>
    </location>
</feature>
<accession>A0A1B6IH82</accession>